<feature type="compositionally biased region" description="Polar residues" evidence="1">
    <location>
        <begin position="1"/>
        <end position="12"/>
    </location>
</feature>
<gene>
    <name evidence="2" type="ORF">KC19_3G135000</name>
</gene>
<comment type="caution">
    <text evidence="2">The sequence shown here is derived from an EMBL/GenBank/DDBJ whole genome shotgun (WGS) entry which is preliminary data.</text>
</comment>
<dbReference type="AlphaFoldDB" id="A0A8T0IKK1"/>
<proteinExistence type="predicted"/>
<reference evidence="2" key="1">
    <citation type="submission" date="2020-06" db="EMBL/GenBank/DDBJ databases">
        <title>WGS assembly of Ceratodon purpureus strain R40.</title>
        <authorList>
            <person name="Carey S.B."/>
            <person name="Jenkins J."/>
            <person name="Shu S."/>
            <person name="Lovell J.T."/>
            <person name="Sreedasyam A."/>
            <person name="Maumus F."/>
            <person name="Tiley G.P."/>
            <person name="Fernandez-Pozo N."/>
            <person name="Barry K."/>
            <person name="Chen C."/>
            <person name="Wang M."/>
            <person name="Lipzen A."/>
            <person name="Daum C."/>
            <person name="Saski C.A."/>
            <person name="Payton A.C."/>
            <person name="Mcbreen J.C."/>
            <person name="Conrad R.E."/>
            <person name="Kollar L.M."/>
            <person name="Olsson S."/>
            <person name="Huttunen S."/>
            <person name="Landis J.B."/>
            <person name="Wickett N.J."/>
            <person name="Johnson M.G."/>
            <person name="Rensing S.A."/>
            <person name="Grimwood J."/>
            <person name="Schmutz J."/>
            <person name="Mcdaniel S.F."/>
        </authorList>
    </citation>
    <scope>NUCLEOTIDE SEQUENCE</scope>
    <source>
        <strain evidence="2">R40</strain>
    </source>
</reference>
<feature type="region of interest" description="Disordered" evidence="1">
    <location>
        <begin position="163"/>
        <end position="219"/>
    </location>
</feature>
<feature type="region of interest" description="Disordered" evidence="1">
    <location>
        <begin position="1"/>
        <end position="34"/>
    </location>
</feature>
<dbReference type="EMBL" id="CM026423">
    <property type="protein sequence ID" value="KAG0583421.1"/>
    <property type="molecule type" value="Genomic_DNA"/>
</dbReference>
<sequence>MNSEITKIPSSPQKEDMPCPNFLPARESEPWHSPPIHVHAFENLKNLPKPAQSRTTPEEHSSCNPPTHSPNSDSLLQSTTSSIQGQAACTHRSVTCYSACIQIHHTSNNPHDCTQTQSPFGILTVVIHQQPEQQPSWIRGTMIPNMLKIRCELVKHRHCRTEHTHTPAMSGVALKSQKDRTKRTKRPKRANGTKGTTKGAKAQSPNPIRKTTASTTYPT</sequence>
<feature type="region of interest" description="Disordered" evidence="1">
    <location>
        <begin position="48"/>
        <end position="79"/>
    </location>
</feature>
<feature type="compositionally biased region" description="Basic residues" evidence="1">
    <location>
        <begin position="180"/>
        <end position="191"/>
    </location>
</feature>
<organism evidence="2 3">
    <name type="scientific">Ceratodon purpureus</name>
    <name type="common">Fire moss</name>
    <name type="synonym">Dicranum purpureum</name>
    <dbReference type="NCBI Taxonomy" id="3225"/>
    <lineage>
        <taxon>Eukaryota</taxon>
        <taxon>Viridiplantae</taxon>
        <taxon>Streptophyta</taxon>
        <taxon>Embryophyta</taxon>
        <taxon>Bryophyta</taxon>
        <taxon>Bryophytina</taxon>
        <taxon>Bryopsida</taxon>
        <taxon>Dicranidae</taxon>
        <taxon>Pseudoditrichales</taxon>
        <taxon>Ditrichaceae</taxon>
        <taxon>Ceratodon</taxon>
    </lineage>
</organism>
<protein>
    <submittedName>
        <fullName evidence="2">Uncharacterized protein</fullName>
    </submittedName>
</protein>
<feature type="compositionally biased region" description="Polar residues" evidence="1">
    <location>
        <begin position="203"/>
        <end position="219"/>
    </location>
</feature>
<evidence type="ECO:0000313" key="2">
    <source>
        <dbReference type="EMBL" id="KAG0583421.1"/>
    </source>
</evidence>
<keyword evidence="3" id="KW-1185">Reference proteome</keyword>
<accession>A0A8T0IKK1</accession>
<dbReference type="Proteomes" id="UP000822688">
    <property type="component" value="Chromosome 3"/>
</dbReference>
<name>A0A8T0IKK1_CERPU</name>
<evidence type="ECO:0000256" key="1">
    <source>
        <dbReference type="SAM" id="MobiDB-lite"/>
    </source>
</evidence>
<feature type="compositionally biased region" description="Polar residues" evidence="1">
    <location>
        <begin position="62"/>
        <end position="79"/>
    </location>
</feature>
<evidence type="ECO:0000313" key="3">
    <source>
        <dbReference type="Proteomes" id="UP000822688"/>
    </source>
</evidence>